<feature type="region of interest" description="Disordered" evidence="1">
    <location>
        <begin position="1"/>
        <end position="195"/>
    </location>
</feature>
<evidence type="ECO:0000313" key="3">
    <source>
        <dbReference type="Proteomes" id="UP001305414"/>
    </source>
</evidence>
<feature type="compositionally biased region" description="Polar residues" evidence="1">
    <location>
        <begin position="45"/>
        <end position="57"/>
    </location>
</feature>
<accession>A0AAN7US29</accession>
<comment type="caution">
    <text evidence="2">The sequence shown here is derived from an EMBL/GenBank/DDBJ whole genome shotgun (WGS) entry which is preliminary data.</text>
</comment>
<organism evidence="2 3">
    <name type="scientific">Xylaria bambusicola</name>
    <dbReference type="NCBI Taxonomy" id="326684"/>
    <lineage>
        <taxon>Eukaryota</taxon>
        <taxon>Fungi</taxon>
        <taxon>Dikarya</taxon>
        <taxon>Ascomycota</taxon>
        <taxon>Pezizomycotina</taxon>
        <taxon>Sordariomycetes</taxon>
        <taxon>Xylariomycetidae</taxon>
        <taxon>Xylariales</taxon>
        <taxon>Xylariaceae</taxon>
        <taxon>Xylaria</taxon>
    </lineage>
</organism>
<reference evidence="2 3" key="1">
    <citation type="submission" date="2023-10" db="EMBL/GenBank/DDBJ databases">
        <title>Draft genome sequence of Xylaria bambusicola isolate GMP-LS, the root and basal stem rot pathogen of sugarcane in Indonesia.</title>
        <authorList>
            <person name="Selvaraj P."/>
            <person name="Muralishankar V."/>
            <person name="Muruganantham S."/>
            <person name="Sp S."/>
            <person name="Haryani S."/>
            <person name="Lau K.J.X."/>
            <person name="Naqvi N.I."/>
        </authorList>
    </citation>
    <scope>NUCLEOTIDE SEQUENCE [LARGE SCALE GENOMIC DNA]</scope>
    <source>
        <strain evidence="2">GMP-LS</strain>
    </source>
</reference>
<feature type="compositionally biased region" description="Low complexity" evidence="1">
    <location>
        <begin position="90"/>
        <end position="102"/>
    </location>
</feature>
<sequence>MPGEHTGPSVSSQTSPKTPGESSPYQTSLRGGGDRQAENKVHESAGTSQSNGENKQQLLPLRAIGVHNILNPAETQPSLVRERGEETGQSPKISSAASSSSPRIPPYFAYQESGMARRGQTTPTIEDQPLTAPSSAERPYPPLAAARRVLTPRSPRLMSPGHSHPLRALGPPQVHPQHLPTGSQDSNRAILSDTTISKRSDQALSTRALL</sequence>
<feature type="compositionally biased region" description="Basic and acidic residues" evidence="1">
    <location>
        <begin position="32"/>
        <end position="43"/>
    </location>
</feature>
<dbReference type="AlphaFoldDB" id="A0AAN7US29"/>
<dbReference type="EMBL" id="JAWHQM010000021">
    <property type="protein sequence ID" value="KAK5631786.1"/>
    <property type="molecule type" value="Genomic_DNA"/>
</dbReference>
<gene>
    <name evidence="2" type="ORF">RRF57_007500</name>
</gene>
<evidence type="ECO:0000313" key="2">
    <source>
        <dbReference type="EMBL" id="KAK5631786.1"/>
    </source>
</evidence>
<feature type="compositionally biased region" description="Polar residues" evidence="1">
    <location>
        <begin position="180"/>
        <end position="195"/>
    </location>
</feature>
<proteinExistence type="predicted"/>
<name>A0AAN7US29_9PEZI</name>
<protein>
    <submittedName>
        <fullName evidence="2">Uncharacterized protein</fullName>
    </submittedName>
</protein>
<dbReference type="Proteomes" id="UP001305414">
    <property type="component" value="Unassembled WGS sequence"/>
</dbReference>
<feature type="compositionally biased region" description="Polar residues" evidence="1">
    <location>
        <begin position="8"/>
        <end position="29"/>
    </location>
</feature>
<evidence type="ECO:0000256" key="1">
    <source>
        <dbReference type="SAM" id="MobiDB-lite"/>
    </source>
</evidence>
<keyword evidence="3" id="KW-1185">Reference proteome</keyword>